<evidence type="ECO:0000313" key="2">
    <source>
        <dbReference type="Proteomes" id="UP000192328"/>
    </source>
</evidence>
<organism evidence="1 2">
    <name type="scientific">Aristaeella lactis</name>
    <dbReference type="NCBI Taxonomy" id="3046383"/>
    <lineage>
        <taxon>Bacteria</taxon>
        <taxon>Bacillati</taxon>
        <taxon>Bacillota</taxon>
        <taxon>Clostridia</taxon>
        <taxon>Eubacteriales</taxon>
        <taxon>Aristaeellaceae</taxon>
        <taxon>Aristaeella</taxon>
    </lineage>
</organism>
<dbReference type="Proteomes" id="UP000192328">
    <property type="component" value="Unassembled WGS sequence"/>
</dbReference>
<sequence>MSGLVLASCSPRRSELLHRLGLSFRTDAPDVDEECSLPAPEAVSLLSRRKASACAVRNPGCTILAADTLVALEDKILGKPADADDAVRMLHLLSGRSHQVYTGVTVISPDGQILTGYDRTDVTFDTISDEEILSYVRSGDPLDKAGAYGLQGRAGMWITHISGSESSVIGLPLYLVRSLLTRSGFPLVREIDLNQTIKG</sequence>
<proteinExistence type="predicted"/>
<dbReference type="EMBL" id="FWXZ01000001">
    <property type="protein sequence ID" value="SMC40448.1"/>
    <property type="molecule type" value="Genomic_DNA"/>
</dbReference>
<name>A0AC61PIP4_9FIRM</name>
<gene>
    <name evidence="1" type="ORF">SAMN06297397_0683</name>
</gene>
<reference evidence="1" key="1">
    <citation type="submission" date="2017-04" db="EMBL/GenBank/DDBJ databases">
        <authorList>
            <person name="Varghese N."/>
            <person name="Submissions S."/>
        </authorList>
    </citation>
    <scope>NUCLEOTIDE SEQUENCE</scope>
    <source>
        <strain evidence="1">WTE2008</strain>
    </source>
</reference>
<accession>A0AC61PIP4</accession>
<evidence type="ECO:0000313" key="1">
    <source>
        <dbReference type="EMBL" id="SMC40448.1"/>
    </source>
</evidence>
<comment type="caution">
    <text evidence="1">The sequence shown here is derived from an EMBL/GenBank/DDBJ whole genome shotgun (WGS) entry which is preliminary data.</text>
</comment>
<protein>
    <submittedName>
        <fullName evidence="1">Septum formation protein</fullName>
    </submittedName>
</protein>
<keyword evidence="2" id="KW-1185">Reference proteome</keyword>